<dbReference type="InterPro" id="IPR027417">
    <property type="entry name" value="P-loop_NTPase"/>
</dbReference>
<dbReference type="Pfam" id="PF07726">
    <property type="entry name" value="AAA_3"/>
    <property type="match status" value="1"/>
</dbReference>
<dbReference type="SMART" id="SM00382">
    <property type="entry name" value="AAA"/>
    <property type="match status" value="1"/>
</dbReference>
<dbReference type="AlphaFoldDB" id="A5G025"/>
<keyword evidence="2" id="KW-0067">ATP-binding</keyword>
<dbReference type="InterPro" id="IPR003593">
    <property type="entry name" value="AAA+_ATPase"/>
</dbReference>
<keyword evidence="1" id="KW-0547">Nucleotide-binding</keyword>
<dbReference type="Proteomes" id="UP000000245">
    <property type="component" value="Chromosome"/>
</dbReference>
<dbReference type="Gene3D" id="1.10.8.80">
    <property type="entry name" value="Magnesium chelatase subunit I, C-Terminal domain"/>
    <property type="match status" value="1"/>
</dbReference>
<dbReference type="CDD" id="cd00009">
    <property type="entry name" value="AAA"/>
    <property type="match status" value="1"/>
</dbReference>
<accession>A5G025</accession>
<feature type="domain" description="AAA+ ATPase" evidence="4">
    <location>
        <begin position="78"/>
        <end position="222"/>
    </location>
</feature>
<dbReference type="InterPro" id="IPR041628">
    <property type="entry name" value="ChlI/MoxR_AAA_lid"/>
</dbReference>
<dbReference type="FunFam" id="3.40.50.300:FF:000640">
    <property type="entry name" value="MoxR family ATPase"/>
    <property type="match status" value="1"/>
</dbReference>
<dbReference type="PANTHER" id="PTHR42759">
    <property type="entry name" value="MOXR FAMILY PROTEIN"/>
    <property type="match status" value="1"/>
</dbReference>
<reference evidence="5 6" key="1">
    <citation type="submission" date="2007-05" db="EMBL/GenBank/DDBJ databases">
        <title>Complete sequence of chromosome of Acidiphilium cryptum JF-5.</title>
        <authorList>
            <consortium name="US DOE Joint Genome Institute"/>
            <person name="Copeland A."/>
            <person name="Lucas S."/>
            <person name="Lapidus A."/>
            <person name="Barry K."/>
            <person name="Detter J.C."/>
            <person name="Glavina del Rio T."/>
            <person name="Hammon N."/>
            <person name="Israni S."/>
            <person name="Dalin E."/>
            <person name="Tice H."/>
            <person name="Pitluck S."/>
            <person name="Sims D."/>
            <person name="Brettin T."/>
            <person name="Bruce D."/>
            <person name="Han C."/>
            <person name="Schmutz J."/>
            <person name="Larimer F."/>
            <person name="Land M."/>
            <person name="Hauser L."/>
            <person name="Kyrpides N."/>
            <person name="Kim E."/>
            <person name="Magnuson T."/>
            <person name="Richardson P."/>
        </authorList>
    </citation>
    <scope>NUCLEOTIDE SEQUENCE [LARGE SCALE GENOMIC DNA]</scope>
    <source>
        <strain evidence="5 6">JF-5</strain>
    </source>
</reference>
<sequence>MQYIGYRQRAVPGKPRRRSQMTGMLQNDGRVVSSTHPGDILAAFAAAAARLGDAREQVRRVIIGQDVVIDQCLAAILAGGHALIVGVPGLGKTRLVEALAAALGLSTRRIQCTPDLMPGDILGSEVLETGADGARAFRFIEGPVFTELLMADEINRASPRTQSALLQAMAERRVAVAGLNRQLPDPFHVLATQNPLEQEGTYPLPEAQLDRFLFEIRIEYPSVADERRMLLATTGLDQTEVEPVLDPEGLRAAQHVVRAMPVGAKVVDAILALVRGARPETAGDPKIAAALAWGPGPRAAQALMLASRARALLDGREAPSLDDVAALAAPVLRHRMGLSFAARAEGESVEALISLAVARILG</sequence>
<protein>
    <submittedName>
        <fullName evidence="5">ATPase associated with various cellular activities, AAA_3</fullName>
    </submittedName>
</protein>
<dbReference type="InterPro" id="IPR050764">
    <property type="entry name" value="CbbQ/NirQ/NorQ/GpvN"/>
</dbReference>
<comment type="similarity">
    <text evidence="3">Belongs to the MoxR family.</text>
</comment>
<dbReference type="Gene3D" id="3.40.50.300">
    <property type="entry name" value="P-loop containing nucleotide triphosphate hydrolases"/>
    <property type="match status" value="1"/>
</dbReference>
<dbReference type="KEGG" id="acr:Acry_2007"/>
<evidence type="ECO:0000256" key="2">
    <source>
        <dbReference type="ARBA" id="ARBA00022840"/>
    </source>
</evidence>
<dbReference type="EMBL" id="CP000697">
    <property type="protein sequence ID" value="ABQ31207.1"/>
    <property type="molecule type" value="Genomic_DNA"/>
</dbReference>
<keyword evidence="6" id="KW-1185">Reference proteome</keyword>
<gene>
    <name evidence="5" type="ordered locus">Acry_2007</name>
</gene>
<dbReference type="PIRSF" id="PIRSF002849">
    <property type="entry name" value="AAA_ATPase_chaperone_MoxR_prd"/>
    <property type="match status" value="1"/>
</dbReference>
<dbReference type="SUPFAM" id="SSF52540">
    <property type="entry name" value="P-loop containing nucleoside triphosphate hydrolases"/>
    <property type="match status" value="1"/>
</dbReference>
<dbReference type="PANTHER" id="PTHR42759:SF1">
    <property type="entry name" value="MAGNESIUM-CHELATASE SUBUNIT CHLD"/>
    <property type="match status" value="1"/>
</dbReference>
<dbReference type="eggNOG" id="COG0714">
    <property type="taxonomic scope" value="Bacteria"/>
</dbReference>
<dbReference type="GO" id="GO:0005524">
    <property type="term" value="F:ATP binding"/>
    <property type="evidence" value="ECO:0007669"/>
    <property type="project" value="UniProtKB-KW"/>
</dbReference>
<evidence type="ECO:0000313" key="6">
    <source>
        <dbReference type="Proteomes" id="UP000000245"/>
    </source>
</evidence>
<evidence type="ECO:0000259" key="4">
    <source>
        <dbReference type="SMART" id="SM00382"/>
    </source>
</evidence>
<dbReference type="STRING" id="349163.Acry_2007"/>
<proteinExistence type="inferred from homology"/>
<dbReference type="InterPro" id="IPR011703">
    <property type="entry name" value="ATPase_AAA-3"/>
</dbReference>
<dbReference type="GO" id="GO:0016887">
    <property type="term" value="F:ATP hydrolysis activity"/>
    <property type="evidence" value="ECO:0007669"/>
    <property type="project" value="InterPro"/>
</dbReference>
<dbReference type="Pfam" id="PF17863">
    <property type="entry name" value="AAA_lid_2"/>
    <property type="match status" value="1"/>
</dbReference>
<evidence type="ECO:0000256" key="1">
    <source>
        <dbReference type="ARBA" id="ARBA00022741"/>
    </source>
</evidence>
<name>A5G025_ACICJ</name>
<organism evidence="5 6">
    <name type="scientific">Acidiphilium cryptum (strain JF-5)</name>
    <dbReference type="NCBI Taxonomy" id="349163"/>
    <lineage>
        <taxon>Bacteria</taxon>
        <taxon>Pseudomonadati</taxon>
        <taxon>Pseudomonadota</taxon>
        <taxon>Alphaproteobacteria</taxon>
        <taxon>Acetobacterales</taxon>
        <taxon>Acidocellaceae</taxon>
        <taxon>Acidiphilium</taxon>
    </lineage>
</organism>
<evidence type="ECO:0000256" key="3">
    <source>
        <dbReference type="ARBA" id="ARBA00061607"/>
    </source>
</evidence>
<evidence type="ECO:0000313" key="5">
    <source>
        <dbReference type="EMBL" id="ABQ31207.1"/>
    </source>
</evidence>
<dbReference type="HOGENOM" id="CLU_034716_3_1_5"/>